<dbReference type="AlphaFoldDB" id="A0A0L9TZK9"/>
<accession>A0A0L9TZK9</accession>
<dbReference type="EMBL" id="CM003372">
    <property type="protein sequence ID" value="KOM36018.1"/>
    <property type="molecule type" value="Genomic_DNA"/>
</dbReference>
<evidence type="ECO:0000313" key="2">
    <source>
        <dbReference type="EMBL" id="KOM36018.1"/>
    </source>
</evidence>
<reference evidence="3" key="1">
    <citation type="journal article" date="2015" name="Proc. Natl. Acad. Sci. U.S.A.">
        <title>Genome sequencing of adzuki bean (Vigna angularis) provides insight into high starch and low fat accumulation and domestication.</title>
        <authorList>
            <person name="Yang K."/>
            <person name="Tian Z."/>
            <person name="Chen C."/>
            <person name="Luo L."/>
            <person name="Zhao B."/>
            <person name="Wang Z."/>
            <person name="Yu L."/>
            <person name="Li Y."/>
            <person name="Sun Y."/>
            <person name="Li W."/>
            <person name="Chen Y."/>
            <person name="Li Y."/>
            <person name="Zhang Y."/>
            <person name="Ai D."/>
            <person name="Zhao J."/>
            <person name="Shang C."/>
            <person name="Ma Y."/>
            <person name="Wu B."/>
            <person name="Wang M."/>
            <person name="Gao L."/>
            <person name="Sun D."/>
            <person name="Zhang P."/>
            <person name="Guo F."/>
            <person name="Wang W."/>
            <person name="Li Y."/>
            <person name="Wang J."/>
            <person name="Varshney R.K."/>
            <person name="Wang J."/>
            <person name="Ling H.Q."/>
            <person name="Wan P."/>
        </authorList>
    </citation>
    <scope>NUCLEOTIDE SEQUENCE</scope>
    <source>
        <strain evidence="3">cv. Jingnong 6</strain>
    </source>
</reference>
<dbReference type="Gramene" id="KOM36018">
    <property type="protein sequence ID" value="KOM36018"/>
    <property type="gene ID" value="LR48_Vigan02g216800"/>
</dbReference>
<protein>
    <submittedName>
        <fullName evidence="2">Uncharacterized protein</fullName>
    </submittedName>
</protein>
<gene>
    <name evidence="2" type="ORF">LR48_Vigan02g216800</name>
</gene>
<sequence length="128" mass="14178">MPLLPNSSAERNLLVYQSNATQNQPSQPPGSPQDHPLADDPVPAAELAPLRSLRKPPKKYGFTSPLSLTTTLSSVSIPSSYKQAMEHECWQKVIEAELLALEENQTWDVVPSHVPHLLNLQQQVCVFN</sequence>
<evidence type="ECO:0000256" key="1">
    <source>
        <dbReference type="SAM" id="MobiDB-lite"/>
    </source>
</evidence>
<name>A0A0L9TZK9_PHAAN</name>
<proteinExistence type="predicted"/>
<organism evidence="2 3">
    <name type="scientific">Phaseolus angularis</name>
    <name type="common">Azuki bean</name>
    <name type="synonym">Vigna angularis</name>
    <dbReference type="NCBI Taxonomy" id="3914"/>
    <lineage>
        <taxon>Eukaryota</taxon>
        <taxon>Viridiplantae</taxon>
        <taxon>Streptophyta</taxon>
        <taxon>Embryophyta</taxon>
        <taxon>Tracheophyta</taxon>
        <taxon>Spermatophyta</taxon>
        <taxon>Magnoliopsida</taxon>
        <taxon>eudicotyledons</taxon>
        <taxon>Gunneridae</taxon>
        <taxon>Pentapetalae</taxon>
        <taxon>rosids</taxon>
        <taxon>fabids</taxon>
        <taxon>Fabales</taxon>
        <taxon>Fabaceae</taxon>
        <taxon>Papilionoideae</taxon>
        <taxon>50 kb inversion clade</taxon>
        <taxon>NPAAA clade</taxon>
        <taxon>indigoferoid/millettioid clade</taxon>
        <taxon>Phaseoleae</taxon>
        <taxon>Vigna</taxon>
    </lineage>
</organism>
<dbReference type="Proteomes" id="UP000053144">
    <property type="component" value="Chromosome 2"/>
</dbReference>
<feature type="region of interest" description="Disordered" evidence="1">
    <location>
        <begin position="17"/>
        <end position="42"/>
    </location>
</feature>
<evidence type="ECO:0000313" key="3">
    <source>
        <dbReference type="Proteomes" id="UP000053144"/>
    </source>
</evidence>